<keyword evidence="3" id="KW-1185">Reference proteome</keyword>
<dbReference type="EMBL" id="CAJNIZ010038307">
    <property type="protein sequence ID" value="CAE7577210.1"/>
    <property type="molecule type" value="Genomic_DNA"/>
</dbReference>
<evidence type="ECO:0000313" key="3">
    <source>
        <dbReference type="Proteomes" id="UP000649617"/>
    </source>
</evidence>
<comment type="caution">
    <text evidence="2">The sequence shown here is derived from an EMBL/GenBank/DDBJ whole genome shotgun (WGS) entry which is preliminary data.</text>
</comment>
<feature type="region of interest" description="Disordered" evidence="1">
    <location>
        <begin position="1"/>
        <end position="30"/>
    </location>
</feature>
<protein>
    <submittedName>
        <fullName evidence="2">Uncharacterized protein</fullName>
    </submittedName>
</protein>
<sequence>ETPSIKKAKAEGQPKGKAKTKAKSQIGGAKTVQPAVAKLPAKGCTKAKPPIVLEKVTVYTCPNSHNWRVKPHGERKDKAFSWKCGTQEAWQSLREHVLSFGN</sequence>
<dbReference type="OrthoDB" id="10450116at2759"/>
<name>A0A812UP87_SYMPI</name>
<evidence type="ECO:0000313" key="2">
    <source>
        <dbReference type="EMBL" id="CAE7577210.1"/>
    </source>
</evidence>
<dbReference type="Proteomes" id="UP000649617">
    <property type="component" value="Unassembled WGS sequence"/>
</dbReference>
<organism evidence="2 3">
    <name type="scientific">Symbiodinium pilosum</name>
    <name type="common">Dinoflagellate</name>
    <dbReference type="NCBI Taxonomy" id="2952"/>
    <lineage>
        <taxon>Eukaryota</taxon>
        <taxon>Sar</taxon>
        <taxon>Alveolata</taxon>
        <taxon>Dinophyceae</taxon>
        <taxon>Suessiales</taxon>
        <taxon>Symbiodiniaceae</taxon>
        <taxon>Symbiodinium</taxon>
    </lineage>
</organism>
<accession>A0A812UP87</accession>
<proteinExistence type="predicted"/>
<evidence type="ECO:0000256" key="1">
    <source>
        <dbReference type="SAM" id="MobiDB-lite"/>
    </source>
</evidence>
<reference evidence="2" key="1">
    <citation type="submission" date="2021-02" db="EMBL/GenBank/DDBJ databases">
        <authorList>
            <person name="Dougan E. K."/>
            <person name="Rhodes N."/>
            <person name="Thang M."/>
            <person name="Chan C."/>
        </authorList>
    </citation>
    <scope>NUCLEOTIDE SEQUENCE</scope>
</reference>
<gene>
    <name evidence="2" type="ORF">SPIL2461_LOCUS15530</name>
</gene>
<dbReference type="AlphaFoldDB" id="A0A812UP87"/>
<feature type="non-terminal residue" evidence="2">
    <location>
        <position position="1"/>
    </location>
</feature>